<organism evidence="2 3">
    <name type="scientific">Psophocarpus tetragonolobus</name>
    <name type="common">Winged bean</name>
    <name type="synonym">Dolichos tetragonolobus</name>
    <dbReference type="NCBI Taxonomy" id="3891"/>
    <lineage>
        <taxon>Eukaryota</taxon>
        <taxon>Viridiplantae</taxon>
        <taxon>Streptophyta</taxon>
        <taxon>Embryophyta</taxon>
        <taxon>Tracheophyta</taxon>
        <taxon>Spermatophyta</taxon>
        <taxon>Magnoliopsida</taxon>
        <taxon>eudicotyledons</taxon>
        <taxon>Gunneridae</taxon>
        <taxon>Pentapetalae</taxon>
        <taxon>rosids</taxon>
        <taxon>fabids</taxon>
        <taxon>Fabales</taxon>
        <taxon>Fabaceae</taxon>
        <taxon>Papilionoideae</taxon>
        <taxon>50 kb inversion clade</taxon>
        <taxon>NPAAA clade</taxon>
        <taxon>indigoferoid/millettioid clade</taxon>
        <taxon>Phaseoleae</taxon>
        <taxon>Psophocarpus</taxon>
    </lineage>
</organism>
<name>A0AAN9STJ7_PSOTE</name>
<evidence type="ECO:0000313" key="2">
    <source>
        <dbReference type="EMBL" id="KAK7400174.1"/>
    </source>
</evidence>
<reference evidence="2 3" key="1">
    <citation type="submission" date="2024-01" db="EMBL/GenBank/DDBJ databases">
        <title>The genomes of 5 underutilized Papilionoideae crops provide insights into root nodulation and disease resistanc.</title>
        <authorList>
            <person name="Jiang F."/>
        </authorList>
    </citation>
    <scope>NUCLEOTIDE SEQUENCE [LARGE SCALE GENOMIC DNA]</scope>
    <source>
        <strain evidence="2">DUOXIRENSHENG_FW03</strain>
        <tissue evidence="2">Leaves</tissue>
    </source>
</reference>
<gene>
    <name evidence="2" type="ORF">VNO78_11374</name>
</gene>
<dbReference type="EMBL" id="JAYMYS010000003">
    <property type="protein sequence ID" value="KAK7400174.1"/>
    <property type="molecule type" value="Genomic_DNA"/>
</dbReference>
<evidence type="ECO:0000256" key="1">
    <source>
        <dbReference type="SAM" id="MobiDB-lite"/>
    </source>
</evidence>
<comment type="caution">
    <text evidence="2">The sequence shown here is derived from an EMBL/GenBank/DDBJ whole genome shotgun (WGS) entry which is preliminary data.</text>
</comment>
<sequence length="243" mass="28363">MRPNCPGEFFLNTGHTKGHFGPPEKTANENVALLMFICLWHFQIGYFQIGTPQKNIKLRNLLHKPPRLLYKLVHMLHGLDSLEPFHFSVHSIMYDGSGSRVEQSLDSLWFYTNILTCRDECLTDQCAALVEAKERPKRDLQKPNAPSFMNKQQECENVDNLSPSRETKKLERRKRRKWNKVRSSVVGGHYLGLGFDKFKDETWAYHYEMLNIQQQTKMLPFDDDVAMKEHLKSWAYAVACTVR</sequence>
<proteinExistence type="predicted"/>
<accession>A0AAN9STJ7</accession>
<protein>
    <submittedName>
        <fullName evidence="2">Uncharacterized protein</fullName>
    </submittedName>
</protein>
<dbReference type="Proteomes" id="UP001386955">
    <property type="component" value="Unassembled WGS sequence"/>
</dbReference>
<dbReference type="AlphaFoldDB" id="A0AAN9STJ7"/>
<keyword evidence="3" id="KW-1185">Reference proteome</keyword>
<dbReference type="PANTHER" id="PTHR33785:SF8">
    <property type="entry name" value="BZIP DOMAIN-CONTAINING PROTEIN"/>
    <property type="match status" value="1"/>
</dbReference>
<dbReference type="PANTHER" id="PTHR33785">
    <property type="entry name" value="OS06G0550800 PROTEIN"/>
    <property type="match status" value="1"/>
</dbReference>
<feature type="region of interest" description="Disordered" evidence="1">
    <location>
        <begin position="137"/>
        <end position="173"/>
    </location>
</feature>
<evidence type="ECO:0000313" key="3">
    <source>
        <dbReference type="Proteomes" id="UP001386955"/>
    </source>
</evidence>